<dbReference type="RefSeq" id="WP_151895134.1">
    <property type="nucleotide sequence ID" value="NZ_BKCF01000006.1"/>
</dbReference>
<protein>
    <recommendedName>
        <fullName evidence="1">Phytase-like domain-containing protein</fullName>
    </recommendedName>
</protein>
<dbReference type="PROSITE" id="PS51257">
    <property type="entry name" value="PROKAR_LIPOPROTEIN"/>
    <property type="match status" value="1"/>
</dbReference>
<reference evidence="2 3" key="1">
    <citation type="submission" date="2019-08" db="EMBL/GenBank/DDBJ databases">
        <title>Ulvibacter marinistellae sp. nov., isolated from a starfish, Patiria pectinifera.</title>
        <authorList>
            <person name="Kawano K."/>
            <person name="Ushijima N."/>
            <person name="Kihara M."/>
            <person name="Itoh H."/>
        </authorList>
    </citation>
    <scope>NUCLEOTIDE SEQUENCE [LARGE SCALE GENOMIC DNA]</scope>
    <source>
        <strain evidence="2 3">KK4</strain>
    </source>
</reference>
<comment type="caution">
    <text evidence="2">The sequence shown here is derived from an EMBL/GenBank/DDBJ whole genome shotgun (WGS) entry which is preliminary data.</text>
</comment>
<dbReference type="EMBL" id="BKCF01000006">
    <property type="protein sequence ID" value="GEQ87218.1"/>
    <property type="molecule type" value="Genomic_DNA"/>
</dbReference>
<dbReference type="Proteomes" id="UP000326994">
    <property type="component" value="Unassembled WGS sequence"/>
</dbReference>
<dbReference type="AlphaFoldDB" id="A0A5J4G0I0"/>
<evidence type="ECO:0000313" key="3">
    <source>
        <dbReference type="Proteomes" id="UP000326994"/>
    </source>
</evidence>
<keyword evidence="3" id="KW-1185">Reference proteome</keyword>
<evidence type="ECO:0000313" key="2">
    <source>
        <dbReference type="EMBL" id="GEQ87218.1"/>
    </source>
</evidence>
<dbReference type="SUPFAM" id="SSF63829">
    <property type="entry name" value="Calcium-dependent phosphotriesterase"/>
    <property type="match status" value="1"/>
</dbReference>
<dbReference type="Pfam" id="PF13449">
    <property type="entry name" value="Phytase-like"/>
    <property type="match status" value="1"/>
</dbReference>
<name>A0A5J4G0I0_9FLAO</name>
<sequence length="293" mass="33365">MKNISFLLFIISLYSCGQQDFGKMEIITSLPDEFAEISGIEMIPNNESLWLISDSGSDATVMSYDLKEKKMAQQFTIKNAQNVDWEDLASDKRGNLYIGDFGNNASKRKDLTIYKINDIANLASQDTATQKITFKLSDQTDYPPKKKDRNYDIEAFFNKGENLYLFTRNRSKDFDGTTKVYKLPATPGDYTAQLIDTFKTCNDDDDCQVTSATINHQTGDIILLSYNKLWVLSNYKGDNFFSGKVTEIKLDHKSQKESVTFKDKTHIYIADERNGPQGGNLYLLDISKELKLK</sequence>
<feature type="domain" description="Phytase-like" evidence="1">
    <location>
        <begin position="33"/>
        <end position="257"/>
    </location>
</feature>
<proteinExistence type="predicted"/>
<dbReference type="InterPro" id="IPR027372">
    <property type="entry name" value="Phytase-like_dom"/>
</dbReference>
<gene>
    <name evidence="2" type="ORF">ULMS_27260</name>
</gene>
<organism evidence="2 3">
    <name type="scientific">Patiriisocius marinistellae</name>
    <dbReference type="NCBI Taxonomy" id="2494560"/>
    <lineage>
        <taxon>Bacteria</taxon>
        <taxon>Pseudomonadati</taxon>
        <taxon>Bacteroidota</taxon>
        <taxon>Flavobacteriia</taxon>
        <taxon>Flavobacteriales</taxon>
        <taxon>Flavobacteriaceae</taxon>
        <taxon>Patiriisocius</taxon>
    </lineage>
</organism>
<accession>A0A5J4G0I0</accession>
<dbReference type="OrthoDB" id="5599486at2"/>
<evidence type="ECO:0000259" key="1">
    <source>
        <dbReference type="Pfam" id="PF13449"/>
    </source>
</evidence>